<protein>
    <recommendedName>
        <fullName evidence="4">Transmembrane protein</fullName>
    </recommendedName>
</protein>
<accession>A0A396H8M3</accession>
<dbReference type="AlphaFoldDB" id="A0A396H8M3"/>
<name>A0A396H8M3_MEDTR</name>
<gene>
    <name evidence="2" type="ORF">MtrunA17_Chr7g0253931</name>
</gene>
<dbReference type="EMBL" id="PSQE01000007">
    <property type="protein sequence ID" value="RHN47525.1"/>
    <property type="molecule type" value="Genomic_DNA"/>
</dbReference>
<keyword evidence="1" id="KW-0472">Membrane</keyword>
<sequence>MKEAVVFIRRKEAVSRNLLIYYILYGQIPCVYVFLFTMLLKVSSHHIWIVPRSDGYCMFHLCSCVCCLRCICATPELGRWITDPTP</sequence>
<evidence type="ECO:0000256" key="1">
    <source>
        <dbReference type="SAM" id="Phobius"/>
    </source>
</evidence>
<organism evidence="2 3">
    <name type="scientific">Medicago truncatula</name>
    <name type="common">Barrel medic</name>
    <name type="synonym">Medicago tribuloides</name>
    <dbReference type="NCBI Taxonomy" id="3880"/>
    <lineage>
        <taxon>Eukaryota</taxon>
        <taxon>Viridiplantae</taxon>
        <taxon>Streptophyta</taxon>
        <taxon>Embryophyta</taxon>
        <taxon>Tracheophyta</taxon>
        <taxon>Spermatophyta</taxon>
        <taxon>Magnoliopsida</taxon>
        <taxon>eudicotyledons</taxon>
        <taxon>Gunneridae</taxon>
        <taxon>Pentapetalae</taxon>
        <taxon>rosids</taxon>
        <taxon>fabids</taxon>
        <taxon>Fabales</taxon>
        <taxon>Fabaceae</taxon>
        <taxon>Papilionoideae</taxon>
        <taxon>50 kb inversion clade</taxon>
        <taxon>NPAAA clade</taxon>
        <taxon>Hologalegina</taxon>
        <taxon>IRL clade</taxon>
        <taxon>Trifolieae</taxon>
        <taxon>Medicago</taxon>
    </lineage>
</organism>
<evidence type="ECO:0008006" key="4">
    <source>
        <dbReference type="Google" id="ProtNLM"/>
    </source>
</evidence>
<keyword evidence="1" id="KW-1133">Transmembrane helix</keyword>
<feature type="transmembrane region" description="Helical" evidence="1">
    <location>
        <begin position="20"/>
        <end position="40"/>
    </location>
</feature>
<proteinExistence type="predicted"/>
<dbReference type="Proteomes" id="UP000265566">
    <property type="component" value="Chromosome 7"/>
</dbReference>
<dbReference type="Gramene" id="rna42138">
    <property type="protein sequence ID" value="RHN47525.1"/>
    <property type="gene ID" value="gene42138"/>
</dbReference>
<keyword evidence="1" id="KW-0812">Transmembrane</keyword>
<comment type="caution">
    <text evidence="2">The sequence shown here is derived from an EMBL/GenBank/DDBJ whole genome shotgun (WGS) entry which is preliminary data.</text>
</comment>
<evidence type="ECO:0000313" key="2">
    <source>
        <dbReference type="EMBL" id="RHN47525.1"/>
    </source>
</evidence>
<evidence type="ECO:0000313" key="3">
    <source>
        <dbReference type="Proteomes" id="UP000265566"/>
    </source>
</evidence>
<reference evidence="3" key="1">
    <citation type="journal article" date="2018" name="Nat. Plants">
        <title>Whole-genome landscape of Medicago truncatula symbiotic genes.</title>
        <authorList>
            <person name="Pecrix Y."/>
            <person name="Staton S.E."/>
            <person name="Sallet E."/>
            <person name="Lelandais-Briere C."/>
            <person name="Moreau S."/>
            <person name="Carrere S."/>
            <person name="Blein T."/>
            <person name="Jardinaud M.F."/>
            <person name="Latrasse D."/>
            <person name="Zouine M."/>
            <person name="Zahm M."/>
            <person name="Kreplak J."/>
            <person name="Mayjonade B."/>
            <person name="Satge C."/>
            <person name="Perez M."/>
            <person name="Cauet S."/>
            <person name="Marande W."/>
            <person name="Chantry-Darmon C."/>
            <person name="Lopez-Roques C."/>
            <person name="Bouchez O."/>
            <person name="Berard A."/>
            <person name="Debelle F."/>
            <person name="Munos S."/>
            <person name="Bendahmane A."/>
            <person name="Berges H."/>
            <person name="Niebel A."/>
            <person name="Buitink J."/>
            <person name="Frugier F."/>
            <person name="Benhamed M."/>
            <person name="Crespi M."/>
            <person name="Gouzy J."/>
            <person name="Gamas P."/>
        </authorList>
    </citation>
    <scope>NUCLEOTIDE SEQUENCE [LARGE SCALE GENOMIC DNA]</scope>
    <source>
        <strain evidence="3">cv. Jemalong A17</strain>
    </source>
</reference>